<name>A0ABS4J4U4_9BACL</name>
<feature type="transmembrane region" description="Helical" evidence="7">
    <location>
        <begin position="12"/>
        <end position="32"/>
    </location>
</feature>
<dbReference type="PROSITE" id="PS50928">
    <property type="entry name" value="ABC_TM1"/>
    <property type="match status" value="1"/>
</dbReference>
<proteinExistence type="inferred from homology"/>
<evidence type="ECO:0000259" key="8">
    <source>
        <dbReference type="PROSITE" id="PS50928"/>
    </source>
</evidence>
<dbReference type="InterPro" id="IPR000515">
    <property type="entry name" value="MetI-like"/>
</dbReference>
<dbReference type="SUPFAM" id="SSF161098">
    <property type="entry name" value="MetI-like"/>
    <property type="match status" value="1"/>
</dbReference>
<dbReference type="CDD" id="cd06261">
    <property type="entry name" value="TM_PBP2"/>
    <property type="match status" value="1"/>
</dbReference>
<keyword evidence="5 7" id="KW-1133">Transmembrane helix</keyword>
<evidence type="ECO:0000256" key="1">
    <source>
        <dbReference type="ARBA" id="ARBA00004651"/>
    </source>
</evidence>
<dbReference type="InterPro" id="IPR035906">
    <property type="entry name" value="MetI-like_sf"/>
</dbReference>
<accession>A0ABS4J4U4</accession>
<keyword evidence="4 7" id="KW-0812">Transmembrane</keyword>
<reference evidence="9 10" key="1">
    <citation type="submission" date="2021-03" db="EMBL/GenBank/DDBJ databases">
        <title>Genomic Encyclopedia of Type Strains, Phase IV (KMG-IV): sequencing the most valuable type-strain genomes for metagenomic binning, comparative biology and taxonomic classification.</title>
        <authorList>
            <person name="Goeker M."/>
        </authorList>
    </citation>
    <scope>NUCLEOTIDE SEQUENCE [LARGE SCALE GENOMIC DNA]</scope>
    <source>
        <strain evidence="9 10">DSM 26048</strain>
    </source>
</reference>
<evidence type="ECO:0000256" key="5">
    <source>
        <dbReference type="ARBA" id="ARBA00022989"/>
    </source>
</evidence>
<dbReference type="RefSeq" id="WP_209975684.1">
    <property type="nucleotide sequence ID" value="NZ_JAGGLB010000021.1"/>
</dbReference>
<dbReference type="EMBL" id="JAGGLB010000021">
    <property type="protein sequence ID" value="MBP1993809.1"/>
    <property type="molecule type" value="Genomic_DNA"/>
</dbReference>
<protein>
    <submittedName>
        <fullName evidence="9">Aldouronate transport system permease protein</fullName>
    </submittedName>
</protein>
<keyword evidence="10" id="KW-1185">Reference proteome</keyword>
<feature type="transmembrane region" description="Helical" evidence="7">
    <location>
        <begin position="183"/>
        <end position="205"/>
    </location>
</feature>
<evidence type="ECO:0000256" key="7">
    <source>
        <dbReference type="RuleBase" id="RU363032"/>
    </source>
</evidence>
<organism evidence="9 10">
    <name type="scientific">Paenibacillus eucommiae</name>
    <dbReference type="NCBI Taxonomy" id="1355755"/>
    <lineage>
        <taxon>Bacteria</taxon>
        <taxon>Bacillati</taxon>
        <taxon>Bacillota</taxon>
        <taxon>Bacilli</taxon>
        <taxon>Bacillales</taxon>
        <taxon>Paenibacillaceae</taxon>
        <taxon>Paenibacillus</taxon>
    </lineage>
</organism>
<sequence>MVGKKTAGDILLDSVVCFVLGVLFIATFYPFYYVLILSFNEGIDAGNGGIYFYPRAFTLDNYRSIFLDSSLLKAFFVSVLRTVVGTAAGVLLTSMVAYGLSSRKLMFKKLYFSMMVVSMYVSGGIIPFYIWLKQLHLLNTFWVYVLPGMLNTFLVLIMISFFREIPHELQESAHMDGANDLTIFYKIILPLSKPVIATSCLYIGVAQWNSWLDSAYFVQNPDLKTLSFKMMEIINKSMVSTAMGGISDQAMLGASMSATTVSLQMSTMMVAVTPILFVYPFLQKYFVKGFLIGSVKG</sequence>
<feature type="transmembrane region" description="Helical" evidence="7">
    <location>
        <begin position="261"/>
        <end position="282"/>
    </location>
</feature>
<evidence type="ECO:0000256" key="3">
    <source>
        <dbReference type="ARBA" id="ARBA00022475"/>
    </source>
</evidence>
<feature type="transmembrane region" description="Helical" evidence="7">
    <location>
        <begin position="74"/>
        <end position="98"/>
    </location>
</feature>
<keyword evidence="6 7" id="KW-0472">Membrane</keyword>
<dbReference type="PANTHER" id="PTHR43744:SF9">
    <property type="entry name" value="POLYGALACTURONAN_RHAMNOGALACTURONAN TRANSPORT SYSTEM PERMEASE PROTEIN YTCP"/>
    <property type="match status" value="1"/>
</dbReference>
<dbReference type="Gene3D" id="1.10.3720.10">
    <property type="entry name" value="MetI-like"/>
    <property type="match status" value="1"/>
</dbReference>
<evidence type="ECO:0000256" key="2">
    <source>
        <dbReference type="ARBA" id="ARBA00022448"/>
    </source>
</evidence>
<evidence type="ECO:0000256" key="6">
    <source>
        <dbReference type="ARBA" id="ARBA00023136"/>
    </source>
</evidence>
<dbReference type="Pfam" id="PF00528">
    <property type="entry name" value="BPD_transp_1"/>
    <property type="match status" value="1"/>
</dbReference>
<feature type="transmembrane region" description="Helical" evidence="7">
    <location>
        <begin position="110"/>
        <end position="130"/>
    </location>
</feature>
<dbReference type="PANTHER" id="PTHR43744">
    <property type="entry name" value="ABC TRANSPORTER PERMEASE PROTEIN MG189-RELATED-RELATED"/>
    <property type="match status" value="1"/>
</dbReference>
<evidence type="ECO:0000313" key="10">
    <source>
        <dbReference type="Proteomes" id="UP001519287"/>
    </source>
</evidence>
<keyword evidence="3" id="KW-1003">Cell membrane</keyword>
<evidence type="ECO:0000256" key="4">
    <source>
        <dbReference type="ARBA" id="ARBA00022692"/>
    </source>
</evidence>
<dbReference type="Proteomes" id="UP001519287">
    <property type="component" value="Unassembled WGS sequence"/>
</dbReference>
<evidence type="ECO:0000313" key="9">
    <source>
        <dbReference type="EMBL" id="MBP1993809.1"/>
    </source>
</evidence>
<comment type="caution">
    <text evidence="9">The sequence shown here is derived from an EMBL/GenBank/DDBJ whole genome shotgun (WGS) entry which is preliminary data.</text>
</comment>
<gene>
    <name evidence="9" type="ORF">J2Z66_005435</name>
</gene>
<keyword evidence="2 7" id="KW-0813">Transport</keyword>
<feature type="domain" description="ABC transmembrane type-1" evidence="8">
    <location>
        <begin position="67"/>
        <end position="273"/>
    </location>
</feature>
<comment type="subcellular location">
    <subcellularLocation>
        <location evidence="1 7">Cell membrane</location>
        <topology evidence="1 7">Multi-pass membrane protein</topology>
    </subcellularLocation>
</comment>
<comment type="similarity">
    <text evidence="7">Belongs to the binding-protein-dependent transport system permease family.</text>
</comment>
<feature type="transmembrane region" description="Helical" evidence="7">
    <location>
        <begin position="142"/>
        <end position="162"/>
    </location>
</feature>